<reference evidence="3 4" key="1">
    <citation type="submission" date="2019-09" db="EMBL/GenBank/DDBJ databases">
        <title>Whole genome sequences of isolates from the Mars Exploration Rovers.</title>
        <authorList>
            <person name="Seuylemezian A."/>
            <person name="Vaishampayan P."/>
        </authorList>
    </citation>
    <scope>NUCLEOTIDE SEQUENCE [LARGE SCALE GENOMIC DNA]</scope>
    <source>
        <strain evidence="3 4">MER_TA_151</strain>
    </source>
</reference>
<dbReference type="SUPFAM" id="SSF53800">
    <property type="entry name" value="Chelatase"/>
    <property type="match status" value="1"/>
</dbReference>
<dbReference type="InterPro" id="IPR002762">
    <property type="entry name" value="CbiX-like"/>
</dbReference>
<evidence type="ECO:0000256" key="2">
    <source>
        <dbReference type="ARBA" id="ARBA00023239"/>
    </source>
</evidence>
<dbReference type="Gene3D" id="3.40.50.1400">
    <property type="match status" value="2"/>
</dbReference>
<evidence type="ECO:0000313" key="4">
    <source>
        <dbReference type="Proteomes" id="UP000326671"/>
    </source>
</evidence>
<dbReference type="Proteomes" id="UP000326671">
    <property type="component" value="Unassembled WGS sequence"/>
</dbReference>
<keyword evidence="4" id="KW-1185">Reference proteome</keyword>
<evidence type="ECO:0000313" key="3">
    <source>
        <dbReference type="EMBL" id="KAA9021805.1"/>
    </source>
</evidence>
<organism evidence="3 4">
    <name type="scientific">Niallia endozanthoxylica</name>
    <dbReference type="NCBI Taxonomy" id="2036016"/>
    <lineage>
        <taxon>Bacteria</taxon>
        <taxon>Bacillati</taxon>
        <taxon>Bacillota</taxon>
        <taxon>Bacilli</taxon>
        <taxon>Bacillales</taxon>
        <taxon>Bacillaceae</taxon>
        <taxon>Niallia</taxon>
    </lineage>
</organism>
<keyword evidence="1" id="KW-0479">Metal-binding</keyword>
<name>A0A5J5HM08_9BACI</name>
<protein>
    <submittedName>
        <fullName evidence="3">Sirohydrochlorin chelatase</fullName>
    </submittedName>
</protein>
<gene>
    <name evidence="3" type="ORF">F4V44_17700</name>
</gene>
<sequence length="252" mass="28382">MNAVLFICHGSRVRQAADEAIAFIQKVMQKVNLPIQEIGFLELAEPSLEQGFERCVEQGATTIFAVPILLLTAAHAKEDIPSELRSLQARFPEIDVRLGSPIGVHEKMIEILMERIAETSVPIKENAMVLLVGRGSSDPDVKRDLTMIGRMLEKKSNIKRVEVCFLSAAEPSFEQGLERTKQAAPEQVFVIPYLFFTGILMKKIEKMINQNKAGQGPDYVLCEYLGYHSIIEDILHEKIMDLQYEKNSNHTI</sequence>
<dbReference type="InterPro" id="IPR050963">
    <property type="entry name" value="Sirohydro_Cobaltochel/CbiX"/>
</dbReference>
<dbReference type="OrthoDB" id="9797895at2"/>
<dbReference type="RefSeq" id="WP_150441331.1">
    <property type="nucleotide sequence ID" value="NZ_VYKL01000026.1"/>
</dbReference>
<comment type="caution">
    <text evidence="3">The sequence shown here is derived from an EMBL/GenBank/DDBJ whole genome shotgun (WGS) entry which is preliminary data.</text>
</comment>
<dbReference type="PANTHER" id="PTHR33542:SF3">
    <property type="entry name" value="SIROHYDROCHLORIN FERROCHELATASE, CHLOROPLASTIC"/>
    <property type="match status" value="1"/>
</dbReference>
<dbReference type="Pfam" id="PF01903">
    <property type="entry name" value="CbiX"/>
    <property type="match status" value="2"/>
</dbReference>
<dbReference type="AlphaFoldDB" id="A0A5J5HM08"/>
<dbReference type="CDD" id="cd03416">
    <property type="entry name" value="CbiX_SirB_N"/>
    <property type="match status" value="1"/>
</dbReference>
<proteinExistence type="predicted"/>
<dbReference type="CDD" id="cd03414">
    <property type="entry name" value="CbiX_SirB_C"/>
    <property type="match status" value="1"/>
</dbReference>
<dbReference type="PANTHER" id="PTHR33542">
    <property type="entry name" value="SIROHYDROCHLORIN FERROCHELATASE, CHLOROPLASTIC"/>
    <property type="match status" value="1"/>
</dbReference>
<dbReference type="EMBL" id="VYKL01000026">
    <property type="protein sequence ID" value="KAA9021805.1"/>
    <property type="molecule type" value="Genomic_DNA"/>
</dbReference>
<dbReference type="GO" id="GO:0016829">
    <property type="term" value="F:lyase activity"/>
    <property type="evidence" value="ECO:0007669"/>
    <property type="project" value="UniProtKB-KW"/>
</dbReference>
<keyword evidence="2" id="KW-0456">Lyase</keyword>
<dbReference type="GO" id="GO:0046872">
    <property type="term" value="F:metal ion binding"/>
    <property type="evidence" value="ECO:0007669"/>
    <property type="project" value="UniProtKB-KW"/>
</dbReference>
<accession>A0A5J5HM08</accession>
<evidence type="ECO:0000256" key="1">
    <source>
        <dbReference type="ARBA" id="ARBA00022723"/>
    </source>
</evidence>